<name>A0A7D5GJZ3_9EURY</name>
<dbReference type="Proteomes" id="UP000509241">
    <property type="component" value="Chromosome"/>
</dbReference>
<gene>
    <name evidence="1" type="ORF">HYG82_08200</name>
</gene>
<dbReference type="OrthoDB" id="386690at2157"/>
<keyword evidence="2" id="KW-1185">Reference proteome</keyword>
<reference evidence="1 2" key="1">
    <citation type="submission" date="2020-07" db="EMBL/GenBank/DDBJ databases">
        <authorList>
            <person name="Cui H."/>
        </authorList>
    </citation>
    <scope>NUCLEOTIDE SEQUENCE [LARGE SCALE GENOMIC DNA]</scope>
    <source>
        <strain evidence="1 2">YPL8</strain>
    </source>
</reference>
<accession>A0A7D5GJZ3</accession>
<organism evidence="1 2">
    <name type="scientific">Natrinema halophilum</name>
    <dbReference type="NCBI Taxonomy" id="1699371"/>
    <lineage>
        <taxon>Archaea</taxon>
        <taxon>Methanobacteriati</taxon>
        <taxon>Methanobacteriota</taxon>
        <taxon>Stenosarchaea group</taxon>
        <taxon>Halobacteria</taxon>
        <taxon>Halobacteriales</taxon>
        <taxon>Natrialbaceae</taxon>
        <taxon>Natrinema</taxon>
    </lineage>
</organism>
<dbReference type="GeneID" id="56033265"/>
<dbReference type="RefSeq" id="WP_179260566.1">
    <property type="nucleotide sequence ID" value="NZ_CP058601.1"/>
</dbReference>
<dbReference type="KEGG" id="haly:HYG82_08200"/>
<evidence type="ECO:0000313" key="1">
    <source>
        <dbReference type="EMBL" id="QLG48830.1"/>
    </source>
</evidence>
<dbReference type="AlphaFoldDB" id="A0A7D5GJZ3"/>
<evidence type="ECO:0000313" key="2">
    <source>
        <dbReference type="Proteomes" id="UP000509241"/>
    </source>
</evidence>
<protein>
    <submittedName>
        <fullName evidence="1">Uncharacterized protein</fullName>
    </submittedName>
</protein>
<dbReference type="EMBL" id="CP058601">
    <property type="protein sequence ID" value="QLG48830.1"/>
    <property type="molecule type" value="Genomic_DNA"/>
</dbReference>
<proteinExistence type="predicted"/>
<sequence length="260" mass="29132">MVNRRRVIKTVGSLGTMSVVGTASASKKGEKIPAAEVGLDEEIARLLRENKTEKARIILENNNIKYSISSSQRRNNTRSGYTTADYYDKGDSTVYASLVHREDDRWLATGVADLNWGEKSWTKSANTMNDGFSLGWDNSHWTSPDRTRDNIWYGVYKKEEVPGNPDVIASIDEYTRHGIGGEVELDGKQVEPKYPNFSLNLQTDILRTDPHPEVGFTFRYKHSFAAIGLSSSISFSYGPGVVMKVPRLADSWMLEESVDP</sequence>